<comment type="subcellular location">
    <subcellularLocation>
        <location evidence="2">Secreted</location>
        <location evidence="2">Extracellular space</location>
        <location evidence="2">Extracellular matrix</location>
    </subcellularLocation>
</comment>
<accession>A0A5J4NXC1</accession>
<dbReference type="GO" id="GO:0005737">
    <property type="term" value="C:cytoplasm"/>
    <property type="evidence" value="ECO:0007669"/>
    <property type="project" value="TreeGrafter"/>
</dbReference>
<keyword evidence="8" id="KW-0456">Lyase</keyword>
<evidence type="ECO:0000256" key="8">
    <source>
        <dbReference type="ARBA" id="ARBA00023239"/>
    </source>
</evidence>
<dbReference type="AlphaFoldDB" id="A0A5J4NXC1"/>
<evidence type="ECO:0000259" key="10">
    <source>
        <dbReference type="PROSITE" id="PS51144"/>
    </source>
</evidence>
<evidence type="ECO:0000313" key="11">
    <source>
        <dbReference type="EMBL" id="KAA3679728.1"/>
    </source>
</evidence>
<keyword evidence="7" id="KW-0862">Zinc</keyword>
<dbReference type="EC" id="4.2.1.1" evidence="4"/>
<dbReference type="EMBL" id="QNGE01000650">
    <property type="protein sequence ID" value="KAA3679728.1"/>
    <property type="molecule type" value="Genomic_DNA"/>
</dbReference>
<comment type="caution">
    <text evidence="11">The sequence shown here is derived from an EMBL/GenBank/DDBJ whole genome shotgun (WGS) entry which is preliminary data.</text>
</comment>
<keyword evidence="6" id="KW-0479">Metal-binding</keyword>
<reference evidence="11 12" key="1">
    <citation type="journal article" date="2019" name="Gigascience">
        <title>Whole-genome sequence of the oriental lung fluke Paragonimus westermani.</title>
        <authorList>
            <person name="Oey H."/>
            <person name="Zakrzewski M."/>
            <person name="Narain K."/>
            <person name="Devi K.R."/>
            <person name="Agatsuma T."/>
            <person name="Nawaratna S."/>
            <person name="Gobert G.N."/>
            <person name="Jones M.K."/>
            <person name="Ragan M.A."/>
            <person name="McManus D.P."/>
            <person name="Krause L."/>
        </authorList>
    </citation>
    <scope>NUCLEOTIDE SEQUENCE [LARGE SCALE GENOMIC DNA]</scope>
    <source>
        <strain evidence="11 12">IND2009</strain>
    </source>
</reference>
<dbReference type="GO" id="GO:0008270">
    <property type="term" value="F:zinc ion binding"/>
    <property type="evidence" value="ECO:0007669"/>
    <property type="project" value="InterPro"/>
</dbReference>
<dbReference type="SMART" id="SM01057">
    <property type="entry name" value="Carb_anhydrase"/>
    <property type="match status" value="1"/>
</dbReference>
<dbReference type="CDD" id="cd00326">
    <property type="entry name" value="alpha_CA"/>
    <property type="match status" value="1"/>
</dbReference>
<dbReference type="GO" id="GO:0004089">
    <property type="term" value="F:carbonate dehydratase activity"/>
    <property type="evidence" value="ECO:0007669"/>
    <property type="project" value="UniProtKB-EC"/>
</dbReference>
<dbReference type="PANTHER" id="PTHR18952:SF141">
    <property type="entry name" value="CARBONIC ANHYDRASE"/>
    <property type="match status" value="1"/>
</dbReference>
<gene>
    <name evidence="11" type="ORF">DEA37_0012051</name>
</gene>
<keyword evidence="5" id="KW-0964">Secreted</keyword>
<evidence type="ECO:0000256" key="5">
    <source>
        <dbReference type="ARBA" id="ARBA00022530"/>
    </source>
</evidence>
<comment type="cofactor">
    <cofactor evidence="1">
        <name>Zn(2+)</name>
        <dbReference type="ChEBI" id="CHEBI:29105"/>
    </cofactor>
</comment>
<dbReference type="InterPro" id="IPR001148">
    <property type="entry name" value="CA_dom"/>
</dbReference>
<evidence type="ECO:0000256" key="9">
    <source>
        <dbReference type="ARBA" id="ARBA00048348"/>
    </source>
</evidence>
<dbReference type="SUPFAM" id="SSF51069">
    <property type="entry name" value="Carbonic anhydrase"/>
    <property type="match status" value="1"/>
</dbReference>
<evidence type="ECO:0000256" key="6">
    <source>
        <dbReference type="ARBA" id="ARBA00022723"/>
    </source>
</evidence>
<name>A0A5J4NXC1_9TREM</name>
<dbReference type="InterPro" id="IPR036398">
    <property type="entry name" value="CA_dom_sf"/>
</dbReference>
<keyword evidence="12" id="KW-1185">Reference proteome</keyword>
<evidence type="ECO:0000256" key="1">
    <source>
        <dbReference type="ARBA" id="ARBA00001947"/>
    </source>
</evidence>
<feature type="domain" description="Alpha-carbonic anhydrase" evidence="10">
    <location>
        <begin position="1"/>
        <end position="267"/>
    </location>
</feature>
<comment type="catalytic activity">
    <reaction evidence="9">
        <text>hydrogencarbonate + H(+) = CO2 + H2O</text>
        <dbReference type="Rhea" id="RHEA:10748"/>
        <dbReference type="ChEBI" id="CHEBI:15377"/>
        <dbReference type="ChEBI" id="CHEBI:15378"/>
        <dbReference type="ChEBI" id="CHEBI:16526"/>
        <dbReference type="ChEBI" id="CHEBI:17544"/>
        <dbReference type="EC" id="4.2.1.1"/>
    </reaction>
</comment>
<evidence type="ECO:0000256" key="3">
    <source>
        <dbReference type="ARBA" id="ARBA00010718"/>
    </source>
</evidence>
<comment type="similarity">
    <text evidence="3">Belongs to the alpha-carbonic anhydrase family.</text>
</comment>
<proteinExistence type="inferred from homology"/>
<protein>
    <recommendedName>
        <fullName evidence="4">carbonic anhydrase</fullName>
        <ecNumber evidence="4">4.2.1.1</ecNumber>
    </recommendedName>
</protein>
<dbReference type="Pfam" id="PF00194">
    <property type="entry name" value="Carb_anhydrase"/>
    <property type="match status" value="1"/>
</dbReference>
<keyword evidence="5" id="KW-0272">Extracellular matrix</keyword>
<evidence type="ECO:0000256" key="4">
    <source>
        <dbReference type="ARBA" id="ARBA00012925"/>
    </source>
</evidence>
<dbReference type="Gene3D" id="3.10.200.10">
    <property type="entry name" value="Alpha carbonic anhydrase"/>
    <property type="match status" value="1"/>
</dbReference>
<dbReference type="PROSITE" id="PS51144">
    <property type="entry name" value="ALPHA_CA_2"/>
    <property type="match status" value="1"/>
</dbReference>
<dbReference type="Proteomes" id="UP000324629">
    <property type="component" value="Unassembled WGS sequence"/>
</dbReference>
<evidence type="ECO:0000256" key="7">
    <source>
        <dbReference type="ARBA" id="ARBA00022833"/>
    </source>
</evidence>
<evidence type="ECO:0000313" key="12">
    <source>
        <dbReference type="Proteomes" id="UP000324629"/>
    </source>
</evidence>
<evidence type="ECO:0000256" key="2">
    <source>
        <dbReference type="ARBA" id="ARBA00004498"/>
    </source>
</evidence>
<sequence length="295" mass="33096">MTFDYGEANGTSMCKISVHYLGPHTWSAKFPAAGGKKQSPINLNTSFVTYDETLSCLSIDLGGAMPQKISMGSHNFHVYVGGNGGNAFLQSGPLTSDYHLVQFHFHWGSGNTWGSEHLVNGVSSPAELHCVFVNNKYVSNEVALTNPDGFTVVGVFLQIGNRPNSTFERLVCALSNMRNGDEKIIEPQLDLRKLLPDDLSKYYTYPGSLTTPPCSECVTWILLDEPIVVTENQFLLLLHHIYCRSTDYVVSMQLVLRVEVRTTFVQYALWDHVGFFLHFRVLEAFLQLPFRQTLF</sequence>
<dbReference type="InterPro" id="IPR023561">
    <property type="entry name" value="Carbonic_anhydrase_a-class"/>
</dbReference>
<organism evidence="11 12">
    <name type="scientific">Paragonimus westermani</name>
    <dbReference type="NCBI Taxonomy" id="34504"/>
    <lineage>
        <taxon>Eukaryota</taxon>
        <taxon>Metazoa</taxon>
        <taxon>Spiralia</taxon>
        <taxon>Lophotrochozoa</taxon>
        <taxon>Platyhelminthes</taxon>
        <taxon>Trematoda</taxon>
        <taxon>Digenea</taxon>
        <taxon>Plagiorchiida</taxon>
        <taxon>Troglotremata</taxon>
        <taxon>Troglotrematidae</taxon>
        <taxon>Paragonimus</taxon>
    </lineage>
</organism>
<dbReference type="PANTHER" id="PTHR18952">
    <property type="entry name" value="CARBONIC ANHYDRASE"/>
    <property type="match status" value="1"/>
</dbReference>